<dbReference type="CDD" id="cd23798">
    <property type="entry name" value="UBCc_UBE2I"/>
    <property type="match status" value="1"/>
</dbReference>
<dbReference type="GO" id="GO:0005694">
    <property type="term" value="C:chromosome"/>
    <property type="evidence" value="ECO:0007669"/>
    <property type="project" value="UniProtKB-ARBA"/>
</dbReference>
<evidence type="ECO:0000256" key="7">
    <source>
        <dbReference type="ARBA" id="ARBA00023242"/>
    </source>
</evidence>
<evidence type="ECO:0000256" key="3">
    <source>
        <dbReference type="ARBA" id="ARBA00022679"/>
    </source>
</evidence>
<evidence type="ECO:0000256" key="1">
    <source>
        <dbReference type="ARBA" id="ARBA00004123"/>
    </source>
</evidence>
<sequence>MAGIARGRLSEERKSWRKDHPHGFVAKPVNMPDGSQNILSWEAVIPAKSGGLWDGARVPLTMTFTEDYPSKPPECKFKLVNMPGGAKPLFHPNVYPSGKICLSLLDPEKGWRPSLTIKQLLLGIQTLLDDPNNSDPAQEEPYRVFANDKPKYERKVKEQVALLRER</sequence>
<keyword evidence="6 11" id="KW-0067">ATP-binding</keyword>
<evidence type="ECO:0000256" key="12">
    <source>
        <dbReference type="SAM" id="MobiDB-lite"/>
    </source>
</evidence>
<dbReference type="PROSITE" id="PS00183">
    <property type="entry name" value="UBC_1"/>
    <property type="match status" value="1"/>
</dbReference>
<dbReference type="SMART" id="SM00212">
    <property type="entry name" value="UBCc"/>
    <property type="match status" value="1"/>
</dbReference>
<comment type="pathway">
    <text evidence="2">Protein modification; protein sumoylation.</text>
</comment>
<dbReference type="FunFam" id="3.10.110.10:FF:000035">
    <property type="entry name" value="SUMO-conjugating enzyme ubc9"/>
    <property type="match status" value="1"/>
</dbReference>
<dbReference type="Pfam" id="PF00179">
    <property type="entry name" value="UQ_con"/>
    <property type="match status" value="1"/>
</dbReference>
<feature type="active site" description="Glycyl thioester intermediate" evidence="10">
    <location>
        <position position="101"/>
    </location>
</feature>
<evidence type="ECO:0000313" key="14">
    <source>
        <dbReference type="EMBL" id="CAE2248188.1"/>
    </source>
</evidence>
<keyword evidence="4 11" id="KW-0547">Nucleotide-binding</keyword>
<dbReference type="AlphaFoldDB" id="A0A7S4MWB3"/>
<dbReference type="InterPro" id="IPR050113">
    <property type="entry name" value="Ub_conjugating_enzyme"/>
</dbReference>
<comment type="similarity">
    <text evidence="11">Belongs to the ubiquitin-conjugating enzyme family.</text>
</comment>
<feature type="domain" description="UBC core" evidence="13">
    <location>
        <begin position="4"/>
        <end position="165"/>
    </location>
</feature>
<feature type="region of interest" description="Disordered" evidence="12">
    <location>
        <begin position="1"/>
        <end position="22"/>
    </location>
</feature>
<name>A0A7S4MWB3_9EUKA</name>
<gene>
    <name evidence="14" type="ORF">CPOL0286_LOCUS14276</name>
</gene>
<reference evidence="14" key="1">
    <citation type="submission" date="2021-01" db="EMBL/GenBank/DDBJ databases">
        <authorList>
            <person name="Corre E."/>
            <person name="Pelletier E."/>
            <person name="Niang G."/>
            <person name="Scheremetjew M."/>
            <person name="Finn R."/>
            <person name="Kale V."/>
            <person name="Holt S."/>
            <person name="Cochrane G."/>
            <person name="Meng A."/>
            <person name="Brown T."/>
            <person name="Cohen L."/>
        </authorList>
    </citation>
    <scope>NUCLEOTIDE SEQUENCE</scope>
    <source>
        <strain evidence="14">UIO037</strain>
    </source>
</reference>
<evidence type="ECO:0000256" key="10">
    <source>
        <dbReference type="PROSITE-ProRule" id="PRU10133"/>
    </source>
</evidence>
<dbReference type="InterPro" id="IPR000608">
    <property type="entry name" value="UBC"/>
</dbReference>
<evidence type="ECO:0000256" key="11">
    <source>
        <dbReference type="RuleBase" id="RU362109"/>
    </source>
</evidence>
<accession>A0A7S4MWB3</accession>
<keyword evidence="5 11" id="KW-0833">Ubl conjugation pathway</keyword>
<protein>
    <recommendedName>
        <fullName evidence="8">SUMO-conjugating enzyme UBC9</fullName>
    </recommendedName>
    <alternativeName>
        <fullName evidence="9">Ubiquitin carrier protein 9</fullName>
    </alternativeName>
</protein>
<evidence type="ECO:0000256" key="5">
    <source>
        <dbReference type="ARBA" id="ARBA00022786"/>
    </source>
</evidence>
<dbReference type="GO" id="GO:0005524">
    <property type="term" value="F:ATP binding"/>
    <property type="evidence" value="ECO:0007669"/>
    <property type="project" value="UniProtKB-UniRule"/>
</dbReference>
<dbReference type="SUPFAM" id="SSF54495">
    <property type="entry name" value="UBC-like"/>
    <property type="match status" value="1"/>
</dbReference>
<evidence type="ECO:0000256" key="4">
    <source>
        <dbReference type="ARBA" id="ARBA00022741"/>
    </source>
</evidence>
<dbReference type="Gene3D" id="3.10.110.10">
    <property type="entry name" value="Ubiquitin Conjugating Enzyme"/>
    <property type="match status" value="1"/>
</dbReference>
<evidence type="ECO:0000256" key="9">
    <source>
        <dbReference type="ARBA" id="ARBA00044296"/>
    </source>
</evidence>
<dbReference type="PROSITE" id="PS50127">
    <property type="entry name" value="UBC_2"/>
    <property type="match status" value="1"/>
</dbReference>
<evidence type="ECO:0000259" key="13">
    <source>
        <dbReference type="PROSITE" id="PS50127"/>
    </source>
</evidence>
<dbReference type="PANTHER" id="PTHR24067">
    <property type="entry name" value="UBIQUITIN-CONJUGATING ENZYME E2"/>
    <property type="match status" value="1"/>
</dbReference>
<keyword evidence="3" id="KW-0808">Transferase</keyword>
<dbReference type="GO" id="GO:0005634">
    <property type="term" value="C:nucleus"/>
    <property type="evidence" value="ECO:0007669"/>
    <property type="project" value="UniProtKB-SubCell"/>
</dbReference>
<comment type="subcellular location">
    <subcellularLocation>
        <location evidence="1">Nucleus</location>
    </subcellularLocation>
</comment>
<proteinExistence type="inferred from homology"/>
<evidence type="ECO:0000256" key="8">
    <source>
        <dbReference type="ARBA" id="ARBA00039165"/>
    </source>
</evidence>
<evidence type="ECO:0000256" key="2">
    <source>
        <dbReference type="ARBA" id="ARBA00004718"/>
    </source>
</evidence>
<keyword evidence="7" id="KW-0539">Nucleus</keyword>
<dbReference type="InterPro" id="IPR023313">
    <property type="entry name" value="UBQ-conjugating_AS"/>
</dbReference>
<dbReference type="InterPro" id="IPR016135">
    <property type="entry name" value="UBQ-conjugating_enzyme/RWD"/>
</dbReference>
<dbReference type="GO" id="GO:0019787">
    <property type="term" value="F:ubiquitin-like protein transferase activity"/>
    <property type="evidence" value="ECO:0007669"/>
    <property type="project" value="UniProtKB-ARBA"/>
</dbReference>
<organism evidence="14">
    <name type="scientific">Prymnesium polylepis</name>
    <dbReference type="NCBI Taxonomy" id="72548"/>
    <lineage>
        <taxon>Eukaryota</taxon>
        <taxon>Haptista</taxon>
        <taxon>Haptophyta</taxon>
        <taxon>Prymnesiophyceae</taxon>
        <taxon>Prymnesiales</taxon>
        <taxon>Prymnesiaceae</taxon>
        <taxon>Prymnesium</taxon>
    </lineage>
</organism>
<dbReference type="EMBL" id="HBKO01031335">
    <property type="protein sequence ID" value="CAE2248188.1"/>
    <property type="molecule type" value="Transcribed_RNA"/>
</dbReference>
<evidence type="ECO:0000256" key="6">
    <source>
        <dbReference type="ARBA" id="ARBA00022840"/>
    </source>
</evidence>